<dbReference type="OrthoDB" id="194468at2759"/>
<dbReference type="SUPFAM" id="SSF51338">
    <property type="entry name" value="Composite domain of metallo-dependent hydrolases"/>
    <property type="match status" value="1"/>
</dbReference>
<dbReference type="Gene3D" id="1.20.58.520">
    <property type="entry name" value="Amidohydrolase"/>
    <property type="match status" value="1"/>
</dbReference>
<proteinExistence type="predicted"/>
<protein>
    <recommendedName>
        <fullName evidence="1">Amidohydrolase-related domain-containing protein</fullName>
    </recommendedName>
</protein>
<evidence type="ECO:0000259" key="1">
    <source>
        <dbReference type="Pfam" id="PF01979"/>
    </source>
</evidence>
<evidence type="ECO:0000313" key="2">
    <source>
        <dbReference type="EMBL" id="KAG5929175.1"/>
    </source>
</evidence>
<reference evidence="2" key="1">
    <citation type="journal article" date="2020" name="bioRxiv">
        <title>Whole genome comparisons of ergot fungi reveals the divergence and evolution of species within the genus Claviceps are the result of varying mechanisms driving genome evolution and host range expansion.</title>
        <authorList>
            <person name="Wyka S.A."/>
            <person name="Mondo S.J."/>
            <person name="Liu M."/>
            <person name="Dettman J."/>
            <person name="Nalam V."/>
            <person name="Broders K.D."/>
        </authorList>
    </citation>
    <scope>NUCLEOTIDE SEQUENCE</scope>
    <source>
        <strain evidence="2">CCC 489</strain>
    </source>
</reference>
<feature type="domain" description="Amidohydrolase-related" evidence="1">
    <location>
        <begin position="66"/>
        <end position="418"/>
    </location>
</feature>
<dbReference type="AlphaFoldDB" id="A0A8K0JBQ9"/>
<dbReference type="Pfam" id="PF01979">
    <property type="entry name" value="Amidohydro_1"/>
    <property type="match status" value="1"/>
</dbReference>
<dbReference type="PANTHER" id="PTHR43135">
    <property type="entry name" value="ALPHA-D-RIBOSE 1-METHYLPHOSPHONATE 5-TRIPHOSPHATE DIPHOSPHATASE"/>
    <property type="match status" value="1"/>
</dbReference>
<name>A0A8K0JBQ9_9HYPO</name>
<sequence length="455" mass="49138">MGSIPCGGTPSTLPSLLFQNVRIFDGHDEIPNGFVLVQDGVIAHVSTQPLLPPETSTLVIDKPGHTLMPGFIDGHVHVYEAAALRQSLAFGVTTVCDMHNEPHVMAKMRVAAKDSDAADLRAACHGATIEGGWPAGFLLAQDPSPEFRAALAKWPNLKTQADVDAFVKSRKADADFVKLFHEDGRCLGVDLPKPSMEIQRMVIETAHKNGLPCFAHAFNLPSAIEILNAGADGTAHTIVDCPPTAELIDAYKKNNAHCNPTLVGIASMTNQGLEDQEVYANDPRAQRFLPGPAKALMCKCVALTSETCRVEYAYQSVKMMKDAGVDVIMGTDTSGRVGGMAYGVTAHHEIGMFVKHCGFRPIEALRSATSIPARRFRLKDRGRIQRGLRADLVLVEGNPMNDIGDTLNLRGVWKQGKLCSSYHSTSTSSGPDWGMKKTLTRALTPESSSLVICEE</sequence>
<dbReference type="InterPro" id="IPR006680">
    <property type="entry name" value="Amidohydro-rel"/>
</dbReference>
<dbReference type="Gene3D" id="3.40.50.10910">
    <property type="entry name" value="Amidohydrolase"/>
    <property type="match status" value="1"/>
</dbReference>
<dbReference type="SUPFAM" id="SSF51556">
    <property type="entry name" value="Metallo-dependent hydrolases"/>
    <property type="match status" value="1"/>
</dbReference>
<dbReference type="Gene3D" id="2.30.40.10">
    <property type="entry name" value="Urease, subunit C, domain 1"/>
    <property type="match status" value="1"/>
</dbReference>
<evidence type="ECO:0000313" key="3">
    <source>
        <dbReference type="Proteomes" id="UP000811619"/>
    </source>
</evidence>
<dbReference type="InterPro" id="IPR011059">
    <property type="entry name" value="Metal-dep_hydrolase_composite"/>
</dbReference>
<dbReference type="GO" id="GO:0016810">
    <property type="term" value="F:hydrolase activity, acting on carbon-nitrogen (but not peptide) bonds"/>
    <property type="evidence" value="ECO:0007669"/>
    <property type="project" value="InterPro"/>
</dbReference>
<dbReference type="InterPro" id="IPR032466">
    <property type="entry name" value="Metal_Hydrolase"/>
</dbReference>
<dbReference type="Proteomes" id="UP000811619">
    <property type="component" value="Unassembled WGS sequence"/>
</dbReference>
<comment type="caution">
    <text evidence="2">The sequence shown here is derived from an EMBL/GenBank/DDBJ whole genome shotgun (WGS) entry which is preliminary data.</text>
</comment>
<accession>A0A8K0JBQ9</accession>
<keyword evidence="3" id="KW-1185">Reference proteome</keyword>
<dbReference type="EMBL" id="SRPY01000075">
    <property type="protein sequence ID" value="KAG5929175.1"/>
    <property type="molecule type" value="Genomic_DNA"/>
</dbReference>
<dbReference type="PANTHER" id="PTHR43135:SF3">
    <property type="entry name" value="ALPHA-D-RIBOSE 1-METHYLPHOSPHONATE 5-TRIPHOSPHATE DIPHOSPHATASE"/>
    <property type="match status" value="1"/>
</dbReference>
<dbReference type="InterPro" id="IPR051781">
    <property type="entry name" value="Metallo-dep_Hydrolase"/>
</dbReference>
<dbReference type="Gene3D" id="3.30.110.90">
    <property type="entry name" value="Amidohydrolase"/>
    <property type="match status" value="1"/>
</dbReference>
<organism evidence="2 3">
    <name type="scientific">Claviceps africana</name>
    <dbReference type="NCBI Taxonomy" id="83212"/>
    <lineage>
        <taxon>Eukaryota</taxon>
        <taxon>Fungi</taxon>
        <taxon>Dikarya</taxon>
        <taxon>Ascomycota</taxon>
        <taxon>Pezizomycotina</taxon>
        <taxon>Sordariomycetes</taxon>
        <taxon>Hypocreomycetidae</taxon>
        <taxon>Hypocreales</taxon>
        <taxon>Clavicipitaceae</taxon>
        <taxon>Claviceps</taxon>
    </lineage>
</organism>
<gene>
    <name evidence="2" type="ORF">E4U42_006903</name>
</gene>